<dbReference type="Proteomes" id="UP000061010">
    <property type="component" value="Chromosome"/>
</dbReference>
<protein>
    <submittedName>
        <fullName evidence="1">Uncharacterized protein</fullName>
    </submittedName>
</protein>
<organism evidence="1 2">
    <name type="scientific">Stenotrophomonas acidaminiphila</name>
    <dbReference type="NCBI Taxonomy" id="128780"/>
    <lineage>
        <taxon>Bacteria</taxon>
        <taxon>Pseudomonadati</taxon>
        <taxon>Pseudomonadota</taxon>
        <taxon>Gammaproteobacteria</taxon>
        <taxon>Lysobacterales</taxon>
        <taxon>Lysobacteraceae</taxon>
        <taxon>Stenotrophomonas</taxon>
    </lineage>
</organism>
<name>A0A0R0DIW8_9GAMM</name>
<proteinExistence type="predicted"/>
<reference evidence="1 2" key="1">
    <citation type="journal article" date="2015" name="Genome Announc.">
        <title>Complete Genome Sequencing of Stenotrophomonas acidaminiphila ZAC14D2_NAIMI4_2, a Multidrug-Resistant Strain Isolated from Sediments of a Polluted River in Mexico, Uncovers New Antibiotic Resistance Genes and a Novel Class-II Lasso Peptide Biosynthesis Gene Cluster.</title>
        <authorList>
            <person name="Vinuesa P."/>
            <person name="Ochoa-Sanchez L.E."/>
        </authorList>
    </citation>
    <scope>NUCLEOTIDE SEQUENCE [LARGE SCALE GENOMIC DNA]</scope>
    <source>
        <strain evidence="1 2">ZAC14D2_NAIMI4_2</strain>
    </source>
</reference>
<dbReference type="Gene3D" id="2.40.160.20">
    <property type="match status" value="1"/>
</dbReference>
<sequence precursor="true">MKSAALVVLAAGLAATTTVHASGVEAGKWSFSAFGGVDMPTSGDVHGGAIAPVPDLGPLNPALAGVNAELRIQSRSHDRIYGLADTYGLEMGYGLSDRAELFGQVRYSHASPGRVQVGGAFVPALDTELPVYGRFSAYKSYGAEFGYRHFFMQPGAVRPFVAARIGATRTDAITASFDIPDAAISIPDARFTKKAWSASGGVDVGVIIPVGESFSFTAQAGVRYVDKLSGDDADIGGLGLGGINNDAKRISVPMSIAARWDF</sequence>
<evidence type="ECO:0000313" key="1">
    <source>
        <dbReference type="EMBL" id="ALJ26691.1"/>
    </source>
</evidence>
<gene>
    <name evidence="1" type="ORF">AOT14_02300</name>
</gene>
<keyword evidence="2" id="KW-1185">Reference proteome</keyword>
<dbReference type="PATRIC" id="fig|128780.6.peg.235"/>
<evidence type="ECO:0000313" key="2">
    <source>
        <dbReference type="Proteomes" id="UP000061010"/>
    </source>
</evidence>
<dbReference type="EMBL" id="CP012900">
    <property type="protein sequence ID" value="ALJ26691.1"/>
    <property type="molecule type" value="Genomic_DNA"/>
</dbReference>
<dbReference type="AlphaFoldDB" id="A0A0R0DIW8"/>
<dbReference type="KEGG" id="sacz:AOT14_02300"/>
<dbReference type="RefSeq" id="WP_152985144.1">
    <property type="nucleotide sequence ID" value="NZ_CP043570.1"/>
</dbReference>
<accession>A0A0R0DIW8</accession>